<dbReference type="InterPro" id="IPR037914">
    <property type="entry name" value="SpoVT-AbrB_sf"/>
</dbReference>
<keyword evidence="2" id="KW-0238">DNA-binding</keyword>
<gene>
    <name evidence="2" type="ORF">MZO42_05400</name>
</gene>
<organism evidence="2">
    <name type="scientific">Sphingomonas psychrotolerans</name>
    <dbReference type="NCBI Taxonomy" id="1327635"/>
    <lineage>
        <taxon>Bacteria</taxon>
        <taxon>Pseudomonadati</taxon>
        <taxon>Pseudomonadota</taxon>
        <taxon>Alphaproteobacteria</taxon>
        <taxon>Sphingomonadales</taxon>
        <taxon>Sphingomonadaceae</taxon>
        <taxon>Sphingomonas</taxon>
    </lineage>
</organism>
<dbReference type="SUPFAM" id="SSF89447">
    <property type="entry name" value="AbrB/MazE/MraZ-like"/>
    <property type="match status" value="1"/>
</dbReference>
<dbReference type="InterPro" id="IPR007159">
    <property type="entry name" value="SpoVT-AbrB_dom"/>
</dbReference>
<protein>
    <submittedName>
        <fullName evidence="2">AbrB/MazE/SpoVT family DNA-binding domain-containing protein</fullName>
    </submittedName>
</protein>
<accession>A0ABU3N0P9</accession>
<reference evidence="2" key="1">
    <citation type="submission" date="2022-04" db="EMBL/GenBank/DDBJ databases">
        <title>Tomato heritable bacteria conferring resistance against bacterial wilt.</title>
        <authorList>
            <person name="Yin J."/>
        </authorList>
    </citation>
    <scope>NUCLEOTIDE SEQUENCE</scope>
    <source>
        <strain evidence="2">Cra20</strain>
    </source>
</reference>
<dbReference type="SMART" id="SM00966">
    <property type="entry name" value="SpoVT_AbrB"/>
    <property type="match status" value="1"/>
</dbReference>
<dbReference type="EMBL" id="JALMLT010000001">
    <property type="protein sequence ID" value="MDT8758127.1"/>
    <property type="molecule type" value="Genomic_DNA"/>
</dbReference>
<feature type="domain" description="SpoVT-AbrB" evidence="1">
    <location>
        <begin position="10"/>
        <end position="51"/>
    </location>
</feature>
<name>A0ABU3N0P9_9SPHN</name>
<comment type="caution">
    <text evidence="2">The sequence shown here is derived from an EMBL/GenBank/DDBJ whole genome shotgun (WGS) entry which is preliminary data.</text>
</comment>
<proteinExistence type="predicted"/>
<dbReference type="GO" id="GO:0003677">
    <property type="term" value="F:DNA binding"/>
    <property type="evidence" value="ECO:0007669"/>
    <property type="project" value="UniProtKB-KW"/>
</dbReference>
<dbReference type="Pfam" id="PF04014">
    <property type="entry name" value="MazE_antitoxin"/>
    <property type="match status" value="1"/>
</dbReference>
<evidence type="ECO:0000259" key="1">
    <source>
        <dbReference type="SMART" id="SM00966"/>
    </source>
</evidence>
<sequence>MGEEYIARTFKSGNSVALRLPKALGVKEGVEMKVRENRGGFIVEPVPAKDDKIDLTGIFGSIPGITRPPCDENPRDWHAVSLRA</sequence>
<evidence type="ECO:0000313" key="2">
    <source>
        <dbReference type="EMBL" id="MDT8758127.1"/>
    </source>
</evidence>